<evidence type="ECO:0000313" key="10">
    <source>
        <dbReference type="Proteomes" id="UP000198341"/>
    </source>
</evidence>
<feature type="transmembrane region" description="Helical" evidence="8">
    <location>
        <begin position="170"/>
        <end position="189"/>
    </location>
</feature>
<dbReference type="eggNOG" id="ENOG502QPYM">
    <property type="taxonomic scope" value="Eukaryota"/>
</dbReference>
<feature type="transmembrane region" description="Helical" evidence="8">
    <location>
        <begin position="7"/>
        <end position="28"/>
    </location>
</feature>
<feature type="transmembrane region" description="Helical" evidence="8">
    <location>
        <begin position="74"/>
        <end position="94"/>
    </location>
</feature>
<dbReference type="KEGG" id="bpg:Bathy02g05470"/>
<accession>K8F0A9</accession>
<organism evidence="9 10">
    <name type="scientific">Bathycoccus prasinos</name>
    <dbReference type="NCBI Taxonomy" id="41875"/>
    <lineage>
        <taxon>Eukaryota</taxon>
        <taxon>Viridiplantae</taxon>
        <taxon>Chlorophyta</taxon>
        <taxon>Mamiellophyceae</taxon>
        <taxon>Mamiellales</taxon>
        <taxon>Bathycoccaceae</taxon>
        <taxon>Bathycoccus</taxon>
    </lineage>
</organism>
<keyword evidence="3" id="KW-0813">Transport</keyword>
<dbReference type="CDD" id="cd17484">
    <property type="entry name" value="MFS_FBT"/>
    <property type="match status" value="1"/>
</dbReference>
<dbReference type="STRING" id="41875.K8F0A9"/>
<evidence type="ECO:0000256" key="7">
    <source>
        <dbReference type="SAM" id="MobiDB-lite"/>
    </source>
</evidence>
<dbReference type="PANTHER" id="PTHR31585:SF0">
    <property type="entry name" value="FOLATE-BIOPTERIN TRANSPORTER 1, CHLOROPLASTIC"/>
    <property type="match status" value="1"/>
</dbReference>
<dbReference type="OrthoDB" id="754047at2759"/>
<name>K8F0A9_9CHLO</name>
<dbReference type="GO" id="GO:0016020">
    <property type="term" value="C:membrane"/>
    <property type="evidence" value="ECO:0007669"/>
    <property type="project" value="UniProtKB-SubCell"/>
</dbReference>
<dbReference type="SUPFAM" id="SSF103473">
    <property type="entry name" value="MFS general substrate transporter"/>
    <property type="match status" value="1"/>
</dbReference>
<evidence type="ECO:0008006" key="11">
    <source>
        <dbReference type="Google" id="ProtNLM"/>
    </source>
</evidence>
<dbReference type="InterPro" id="IPR004324">
    <property type="entry name" value="FBT"/>
</dbReference>
<feature type="transmembrane region" description="Helical" evidence="8">
    <location>
        <begin position="100"/>
        <end position="120"/>
    </location>
</feature>
<keyword evidence="6 8" id="KW-0472">Membrane</keyword>
<feature type="transmembrane region" description="Helical" evidence="8">
    <location>
        <begin position="344"/>
        <end position="362"/>
    </location>
</feature>
<evidence type="ECO:0000313" key="9">
    <source>
        <dbReference type="EMBL" id="CCO14923.1"/>
    </source>
</evidence>
<evidence type="ECO:0000256" key="3">
    <source>
        <dbReference type="ARBA" id="ARBA00022448"/>
    </source>
</evidence>
<evidence type="ECO:0000256" key="2">
    <source>
        <dbReference type="ARBA" id="ARBA00007015"/>
    </source>
</evidence>
<evidence type="ECO:0000256" key="5">
    <source>
        <dbReference type="ARBA" id="ARBA00022989"/>
    </source>
</evidence>
<keyword evidence="5 8" id="KW-1133">Transmembrane helix</keyword>
<feature type="compositionally biased region" description="Acidic residues" evidence="7">
    <location>
        <begin position="436"/>
        <end position="450"/>
    </location>
</feature>
<feature type="transmembrane region" description="Helical" evidence="8">
    <location>
        <begin position="374"/>
        <end position="393"/>
    </location>
</feature>
<dbReference type="GeneID" id="19017661"/>
<comment type="similarity">
    <text evidence="2">Belongs to the major facilitator superfamily. Folate-biopterin transporter (TC 2.A.71) family.</text>
</comment>
<dbReference type="NCBIfam" id="TIGR00788">
    <property type="entry name" value="fbt"/>
    <property type="match status" value="1"/>
</dbReference>
<gene>
    <name evidence="9" type="ORF">Bathy02g05470</name>
</gene>
<evidence type="ECO:0000256" key="4">
    <source>
        <dbReference type="ARBA" id="ARBA00022692"/>
    </source>
</evidence>
<keyword evidence="4 8" id="KW-0812">Transmembrane</keyword>
<dbReference type="InterPro" id="IPR039309">
    <property type="entry name" value="BT1"/>
</dbReference>
<feature type="transmembrane region" description="Helical" evidence="8">
    <location>
        <begin position="241"/>
        <end position="263"/>
    </location>
</feature>
<sequence length="458" mass="49153">MTPETSAIALVYFVQGVIGLASLAKSFFLKDELHLSPAEAAVVMSISSLPWLVKPLWGFISDTVPLFGYKRKSYLCLMGVVGCVAWSTLSQGVSVVDNRWTASFLFAVGSLSIAFSDVLIDSIVVERARESEDNSTTGSLQSLCWGMVAFGGIASSYFSGELVEEKGSAFVFACTAVFPLLIAGAAFLVKEERKDFSTSSEMVANVVVSGGEREEEKNGSVVEAGKETLSTLWSVVKQKQIWGPALFMYLWQATPSPGSAMFYFSTNELHFSPEFLGRVSFARSLAALGGVGLYNAYFKYVPLKKMFTYSAILATALGSTQLLLVSGYNRELGISDELFALTDSAVLTVLGEISFLPVLVLAAKICPKGVEATLFASLMSLFNFGGVTSQFLGAGLTEKLGVTADNFDNLFELVAICNFTTLLPLAAIGFLNEVEQEEEEEGDDGGGDGEEGQKMIQA</sequence>
<dbReference type="Gene3D" id="1.20.1250.20">
    <property type="entry name" value="MFS general substrate transporter like domains"/>
    <property type="match status" value="1"/>
</dbReference>
<dbReference type="PANTHER" id="PTHR31585">
    <property type="entry name" value="FOLATE-BIOPTERIN TRANSPORTER 1, CHLOROPLASTIC"/>
    <property type="match status" value="1"/>
</dbReference>
<proteinExistence type="inferred from homology"/>
<feature type="transmembrane region" description="Helical" evidence="8">
    <location>
        <begin position="140"/>
        <end position="158"/>
    </location>
</feature>
<reference evidence="9 10" key="1">
    <citation type="submission" date="2011-10" db="EMBL/GenBank/DDBJ databases">
        <authorList>
            <person name="Genoscope - CEA"/>
        </authorList>
    </citation>
    <scope>NUCLEOTIDE SEQUENCE [LARGE SCALE GENOMIC DNA]</scope>
    <source>
        <strain evidence="9 10">RCC 1105</strain>
    </source>
</reference>
<dbReference type="AlphaFoldDB" id="K8F0A9"/>
<protein>
    <recommendedName>
        <fullName evidence="11">Biopterin transport-related protein BT1</fullName>
    </recommendedName>
</protein>
<dbReference type="InterPro" id="IPR036259">
    <property type="entry name" value="MFS_trans_sf"/>
</dbReference>
<feature type="region of interest" description="Disordered" evidence="7">
    <location>
        <begin position="436"/>
        <end position="458"/>
    </location>
</feature>
<feature type="transmembrane region" description="Helical" evidence="8">
    <location>
        <begin position="34"/>
        <end position="53"/>
    </location>
</feature>
<dbReference type="Pfam" id="PF03092">
    <property type="entry name" value="BT1"/>
    <property type="match status" value="1"/>
</dbReference>
<dbReference type="RefSeq" id="XP_007514683.1">
    <property type="nucleotide sequence ID" value="XM_007514621.1"/>
</dbReference>
<keyword evidence="10" id="KW-1185">Reference proteome</keyword>
<feature type="transmembrane region" description="Helical" evidence="8">
    <location>
        <begin position="275"/>
        <end position="294"/>
    </location>
</feature>
<dbReference type="Proteomes" id="UP000198341">
    <property type="component" value="Chromosome 2"/>
</dbReference>
<comment type="subcellular location">
    <subcellularLocation>
        <location evidence="1">Membrane</location>
        <topology evidence="1">Multi-pass membrane protein</topology>
    </subcellularLocation>
</comment>
<dbReference type="EMBL" id="FO082277">
    <property type="protein sequence ID" value="CCO14923.1"/>
    <property type="molecule type" value="Genomic_DNA"/>
</dbReference>
<feature type="transmembrane region" description="Helical" evidence="8">
    <location>
        <begin position="413"/>
        <end position="431"/>
    </location>
</feature>
<feature type="transmembrane region" description="Helical" evidence="8">
    <location>
        <begin position="306"/>
        <end position="324"/>
    </location>
</feature>
<evidence type="ECO:0000256" key="1">
    <source>
        <dbReference type="ARBA" id="ARBA00004141"/>
    </source>
</evidence>
<evidence type="ECO:0000256" key="8">
    <source>
        <dbReference type="SAM" id="Phobius"/>
    </source>
</evidence>
<evidence type="ECO:0000256" key="6">
    <source>
        <dbReference type="ARBA" id="ARBA00023136"/>
    </source>
</evidence>